<dbReference type="HOGENOM" id="CLU_033425_0_0_0"/>
<feature type="transmembrane region" description="Helical" evidence="5">
    <location>
        <begin position="52"/>
        <end position="75"/>
    </location>
</feature>
<reference evidence="7" key="1">
    <citation type="journal article" date="2011" name="BMC Genomics">
        <title>Complete genome sequence of the filamentous anoxygenic phototrophic bacterium Chloroflexus aurantiacus.</title>
        <authorList>
            <person name="Tang K.H."/>
            <person name="Barry K."/>
            <person name="Chertkov O."/>
            <person name="Dalin E."/>
            <person name="Han C.S."/>
            <person name="Hauser L.J."/>
            <person name="Honchak B.M."/>
            <person name="Karbach L.E."/>
            <person name="Land M.L."/>
            <person name="Lapidus A."/>
            <person name="Larimer F.W."/>
            <person name="Mikhailova N."/>
            <person name="Pitluck S."/>
            <person name="Pierson B.K."/>
            <person name="Blankenship R.E."/>
        </authorList>
    </citation>
    <scope>NUCLEOTIDE SEQUENCE [LARGE SCALE GENOMIC DNA]</scope>
    <source>
        <strain evidence="7">ATCC 29366 / DSM 635 / J-10-fl</strain>
    </source>
</reference>
<evidence type="ECO:0000256" key="4">
    <source>
        <dbReference type="ARBA" id="ARBA00023136"/>
    </source>
</evidence>
<keyword evidence="7" id="KW-1185">Reference proteome</keyword>
<dbReference type="TCDB" id="3.A.1.32.3">
    <property type="family name" value="the atp-binding cassette (abc) superfamily"/>
</dbReference>
<evidence type="ECO:0000313" key="6">
    <source>
        <dbReference type="EMBL" id="ABY34427.1"/>
    </source>
</evidence>
<gene>
    <name evidence="6" type="ordered locus">Caur_1197</name>
</gene>
<organism evidence="6 7">
    <name type="scientific">Chloroflexus aurantiacus (strain ATCC 29366 / DSM 635 / J-10-fl)</name>
    <dbReference type="NCBI Taxonomy" id="324602"/>
    <lineage>
        <taxon>Bacteria</taxon>
        <taxon>Bacillati</taxon>
        <taxon>Chloroflexota</taxon>
        <taxon>Chloroflexia</taxon>
        <taxon>Chloroflexales</taxon>
        <taxon>Chloroflexineae</taxon>
        <taxon>Chloroflexaceae</taxon>
        <taxon>Chloroflexus</taxon>
    </lineage>
</organism>
<dbReference type="CDD" id="cd16914">
    <property type="entry name" value="EcfT"/>
    <property type="match status" value="1"/>
</dbReference>
<feature type="transmembrane region" description="Helical" evidence="5">
    <location>
        <begin position="329"/>
        <end position="350"/>
    </location>
</feature>
<dbReference type="InParanoid" id="A9WJX6"/>
<evidence type="ECO:0000313" key="7">
    <source>
        <dbReference type="Proteomes" id="UP000002008"/>
    </source>
</evidence>
<keyword evidence="4 5" id="KW-0472">Membrane</keyword>
<feature type="transmembrane region" description="Helical" evidence="5">
    <location>
        <begin position="143"/>
        <end position="165"/>
    </location>
</feature>
<feature type="transmembrane region" description="Helical" evidence="5">
    <location>
        <begin position="225"/>
        <end position="244"/>
    </location>
</feature>
<dbReference type="PANTHER" id="PTHR33514:SF15">
    <property type="entry name" value="COBALT TRANSPORT PROTEIN"/>
    <property type="match status" value="1"/>
</dbReference>
<dbReference type="RefSeq" id="WP_012257083.1">
    <property type="nucleotide sequence ID" value="NC_010175.1"/>
</dbReference>
<feature type="transmembrane region" description="Helical" evidence="5">
    <location>
        <begin position="250"/>
        <end position="269"/>
    </location>
</feature>
<evidence type="ECO:0000256" key="2">
    <source>
        <dbReference type="ARBA" id="ARBA00022692"/>
    </source>
</evidence>
<keyword evidence="2 5" id="KW-0812">Transmembrane</keyword>
<proteinExistence type="predicted"/>
<evidence type="ECO:0000256" key="3">
    <source>
        <dbReference type="ARBA" id="ARBA00022989"/>
    </source>
</evidence>
<dbReference type="eggNOG" id="COG0619">
    <property type="taxonomic scope" value="Bacteria"/>
</dbReference>
<dbReference type="STRING" id="324602.Caur_1197"/>
<dbReference type="InterPro" id="IPR003339">
    <property type="entry name" value="ABC/ECF_trnsptr_transmembrane"/>
</dbReference>
<dbReference type="KEGG" id="cau:Caur_1197"/>
<dbReference type="EnsemblBacteria" id="ABY34427">
    <property type="protein sequence ID" value="ABY34427"/>
    <property type="gene ID" value="Caur_1197"/>
</dbReference>
<comment type="subcellular location">
    <subcellularLocation>
        <location evidence="1">Membrane</location>
        <topology evidence="1">Multi-pass membrane protein</topology>
    </subcellularLocation>
</comment>
<evidence type="ECO:0000256" key="1">
    <source>
        <dbReference type="ARBA" id="ARBA00004141"/>
    </source>
</evidence>
<protein>
    <submittedName>
        <fullName evidence="6">Cobalt transport protein</fullName>
    </submittedName>
</protein>
<keyword evidence="3 5" id="KW-1133">Transmembrane helix</keyword>
<feature type="transmembrane region" description="Helical" evidence="5">
    <location>
        <begin position="290"/>
        <end position="309"/>
    </location>
</feature>
<feature type="transmembrane region" description="Helical" evidence="5">
    <location>
        <begin position="87"/>
        <end position="109"/>
    </location>
</feature>
<dbReference type="AlphaFoldDB" id="A9WJX6"/>
<evidence type="ECO:0000256" key="5">
    <source>
        <dbReference type="SAM" id="Phobius"/>
    </source>
</evidence>
<sequence>MHTRTWLCWLIATTTIAILAPHPLYHILLMLVVTQVFVRHRDDRPLARSFSLFARVGALIWFGYVVFSVVTVGGVRGATVLLHLPAIHLPVWLGGIVLGGPITAEALAWGATRGLGLWTLLIIFGAFNALVDHHRLLRLTPRSLFHAGLAVTIALSFAPSLVHAIQDITAAQRARGHRFGSVRSWWALIGPLLAGSLERSLQLAEALEARGYGRTLSAAHNPTRVFALIAGLLSMTTALIGWLWVGPVSWPFALPVGGGGLVLTAWAAYDLSRCVPRTTYRRERWRRLDTLTWIAAAAAVTVVATIHLIDPTILVYYPFPVITEPGFDLRVGAAILLLAVPALPLTAGVPRRAYRVRADRRAARQETVSQHVLSAQS</sequence>
<dbReference type="GO" id="GO:0005886">
    <property type="term" value="C:plasma membrane"/>
    <property type="evidence" value="ECO:0000318"/>
    <property type="project" value="GO_Central"/>
</dbReference>
<accession>A9WJX6</accession>
<dbReference type="EMBL" id="CP000909">
    <property type="protein sequence ID" value="ABY34427.1"/>
    <property type="molecule type" value="Genomic_DNA"/>
</dbReference>
<dbReference type="Proteomes" id="UP000002008">
    <property type="component" value="Chromosome"/>
</dbReference>
<dbReference type="PATRIC" id="fig|324602.8.peg.1372"/>
<dbReference type="Pfam" id="PF02361">
    <property type="entry name" value="CbiQ"/>
    <property type="match status" value="1"/>
</dbReference>
<name>A9WJX6_CHLAA</name>
<feature type="transmembrane region" description="Helical" evidence="5">
    <location>
        <begin position="115"/>
        <end position="131"/>
    </location>
</feature>
<feature type="transmembrane region" description="Helical" evidence="5">
    <location>
        <begin position="7"/>
        <end position="32"/>
    </location>
</feature>
<dbReference type="PANTHER" id="PTHR33514">
    <property type="entry name" value="PROTEIN ABCI12, CHLOROPLASTIC"/>
    <property type="match status" value="1"/>
</dbReference>